<gene>
    <name evidence="2" type="ORF">J2Z81_002088</name>
</gene>
<dbReference type="EMBL" id="JAGIKX010000020">
    <property type="protein sequence ID" value="MBP2258117.1"/>
    <property type="molecule type" value="Genomic_DNA"/>
</dbReference>
<accession>A0ABS4S9D1</accession>
<keyword evidence="3" id="KW-1185">Reference proteome</keyword>
<protein>
    <submittedName>
        <fullName evidence="2">Uncharacterized protein</fullName>
    </submittedName>
</protein>
<reference evidence="2 3" key="1">
    <citation type="submission" date="2021-03" db="EMBL/GenBank/DDBJ databases">
        <title>Genomic Encyclopedia of Type Strains, Phase IV (KMG-IV): sequencing the most valuable type-strain genomes for metagenomic binning, comparative biology and taxonomic classification.</title>
        <authorList>
            <person name="Goeker M."/>
        </authorList>
    </citation>
    <scope>NUCLEOTIDE SEQUENCE [LARGE SCALE GENOMIC DNA]</scope>
    <source>
        <strain evidence="2 3">DSM 25790</strain>
    </source>
</reference>
<evidence type="ECO:0000313" key="2">
    <source>
        <dbReference type="EMBL" id="MBP2258117.1"/>
    </source>
</evidence>
<dbReference type="RefSeq" id="WP_226371294.1">
    <property type="nucleotide sequence ID" value="NZ_JAGIKX010000020.1"/>
</dbReference>
<organism evidence="2 3">
    <name type="scientific">Virgibacillus alimentarius</name>
    <dbReference type="NCBI Taxonomy" id="698769"/>
    <lineage>
        <taxon>Bacteria</taxon>
        <taxon>Bacillati</taxon>
        <taxon>Bacillota</taxon>
        <taxon>Bacilli</taxon>
        <taxon>Bacillales</taxon>
        <taxon>Bacillaceae</taxon>
        <taxon>Virgibacillus</taxon>
    </lineage>
</organism>
<keyword evidence="1" id="KW-0472">Membrane</keyword>
<name>A0ABS4S9D1_9BACI</name>
<comment type="caution">
    <text evidence="2">The sequence shown here is derived from an EMBL/GenBank/DDBJ whole genome shotgun (WGS) entry which is preliminary data.</text>
</comment>
<keyword evidence="1" id="KW-0812">Transmembrane</keyword>
<keyword evidence="1" id="KW-1133">Transmembrane helix</keyword>
<proteinExistence type="predicted"/>
<sequence length="127" mass="14897">MVLDLLNEFINGTSPFYFYFNLLWATVGALQLIHFNVHQFMKYRELHTKHSAKVQVEKFATDEPIVENLEIRKWLTNKFKRIEAPDDDTDSDSFSFFTKAIENRGGRKWKNVLYSPFLKNIALSASC</sequence>
<evidence type="ECO:0000256" key="1">
    <source>
        <dbReference type="SAM" id="Phobius"/>
    </source>
</evidence>
<feature type="transmembrane region" description="Helical" evidence="1">
    <location>
        <begin position="16"/>
        <end position="37"/>
    </location>
</feature>
<evidence type="ECO:0000313" key="3">
    <source>
        <dbReference type="Proteomes" id="UP001519294"/>
    </source>
</evidence>
<dbReference type="Proteomes" id="UP001519294">
    <property type="component" value="Unassembled WGS sequence"/>
</dbReference>